<evidence type="ECO:0000313" key="1">
    <source>
        <dbReference type="EMBL" id="KAF5788053.1"/>
    </source>
</evidence>
<organism evidence="1 2">
    <name type="scientific">Helianthus annuus</name>
    <name type="common">Common sunflower</name>
    <dbReference type="NCBI Taxonomy" id="4232"/>
    <lineage>
        <taxon>Eukaryota</taxon>
        <taxon>Viridiplantae</taxon>
        <taxon>Streptophyta</taxon>
        <taxon>Embryophyta</taxon>
        <taxon>Tracheophyta</taxon>
        <taxon>Spermatophyta</taxon>
        <taxon>Magnoliopsida</taxon>
        <taxon>eudicotyledons</taxon>
        <taxon>Gunneridae</taxon>
        <taxon>Pentapetalae</taxon>
        <taxon>asterids</taxon>
        <taxon>campanulids</taxon>
        <taxon>Asterales</taxon>
        <taxon>Asteraceae</taxon>
        <taxon>Asteroideae</taxon>
        <taxon>Heliantheae alliance</taxon>
        <taxon>Heliantheae</taxon>
        <taxon>Helianthus</taxon>
    </lineage>
</organism>
<accession>A0A9K3I0K9</accession>
<comment type="caution">
    <text evidence="1">The sequence shown here is derived from an EMBL/GenBank/DDBJ whole genome shotgun (WGS) entry which is preliminary data.</text>
</comment>
<protein>
    <submittedName>
        <fullName evidence="1">Uncharacterized protein</fullName>
    </submittedName>
</protein>
<sequence length="58" mass="6539">MKNSVCAGHRDENQDLSNPVTSNSFNFVRIPKMVMTVLYSDEDAVDLQFQVEISTMAD</sequence>
<evidence type="ECO:0000313" key="2">
    <source>
        <dbReference type="Proteomes" id="UP000215914"/>
    </source>
</evidence>
<reference evidence="1" key="1">
    <citation type="journal article" date="2017" name="Nature">
        <title>The sunflower genome provides insights into oil metabolism, flowering and Asterid evolution.</title>
        <authorList>
            <person name="Badouin H."/>
            <person name="Gouzy J."/>
            <person name="Grassa C.J."/>
            <person name="Murat F."/>
            <person name="Staton S.E."/>
            <person name="Cottret L."/>
            <person name="Lelandais-Briere C."/>
            <person name="Owens G.L."/>
            <person name="Carrere S."/>
            <person name="Mayjonade B."/>
            <person name="Legrand L."/>
            <person name="Gill N."/>
            <person name="Kane N.C."/>
            <person name="Bowers J.E."/>
            <person name="Hubner S."/>
            <person name="Bellec A."/>
            <person name="Berard A."/>
            <person name="Berges H."/>
            <person name="Blanchet N."/>
            <person name="Boniface M.C."/>
            <person name="Brunel D."/>
            <person name="Catrice O."/>
            <person name="Chaidir N."/>
            <person name="Claudel C."/>
            <person name="Donnadieu C."/>
            <person name="Faraut T."/>
            <person name="Fievet G."/>
            <person name="Helmstetter N."/>
            <person name="King M."/>
            <person name="Knapp S.J."/>
            <person name="Lai Z."/>
            <person name="Le Paslier M.C."/>
            <person name="Lippi Y."/>
            <person name="Lorenzon L."/>
            <person name="Mandel J.R."/>
            <person name="Marage G."/>
            <person name="Marchand G."/>
            <person name="Marquand E."/>
            <person name="Bret-Mestries E."/>
            <person name="Morien E."/>
            <person name="Nambeesan S."/>
            <person name="Nguyen T."/>
            <person name="Pegot-Espagnet P."/>
            <person name="Pouilly N."/>
            <person name="Raftis F."/>
            <person name="Sallet E."/>
            <person name="Schiex T."/>
            <person name="Thomas J."/>
            <person name="Vandecasteele C."/>
            <person name="Vares D."/>
            <person name="Vear F."/>
            <person name="Vautrin S."/>
            <person name="Crespi M."/>
            <person name="Mangin B."/>
            <person name="Burke J.M."/>
            <person name="Salse J."/>
            <person name="Munos S."/>
            <person name="Vincourt P."/>
            <person name="Rieseberg L.H."/>
            <person name="Langlade N.B."/>
        </authorList>
    </citation>
    <scope>NUCLEOTIDE SEQUENCE</scope>
    <source>
        <tissue evidence="1">Leaves</tissue>
    </source>
</reference>
<keyword evidence="2" id="KW-1185">Reference proteome</keyword>
<gene>
    <name evidence="1" type="ORF">HanXRQr2_Chr10g0459751</name>
</gene>
<reference evidence="1" key="2">
    <citation type="submission" date="2020-06" db="EMBL/GenBank/DDBJ databases">
        <title>Helianthus annuus Genome sequencing and assembly Release 2.</title>
        <authorList>
            <person name="Gouzy J."/>
            <person name="Langlade N."/>
            <person name="Munos S."/>
        </authorList>
    </citation>
    <scope>NUCLEOTIDE SEQUENCE</scope>
    <source>
        <tissue evidence="1">Leaves</tissue>
    </source>
</reference>
<name>A0A9K3I0K9_HELAN</name>
<proteinExistence type="predicted"/>
<dbReference type="Gramene" id="mRNA:HanXRQr2_Chr10g0459751">
    <property type="protein sequence ID" value="CDS:HanXRQr2_Chr10g0459751.1"/>
    <property type="gene ID" value="HanXRQr2_Chr10g0459751"/>
</dbReference>
<dbReference type="Proteomes" id="UP000215914">
    <property type="component" value="Unassembled WGS sequence"/>
</dbReference>
<dbReference type="AlphaFoldDB" id="A0A9K3I0K9"/>
<dbReference type="EMBL" id="MNCJ02000325">
    <property type="protein sequence ID" value="KAF5788053.1"/>
    <property type="molecule type" value="Genomic_DNA"/>
</dbReference>